<dbReference type="Gene3D" id="3.40.50.620">
    <property type="entry name" value="HUPs"/>
    <property type="match status" value="1"/>
</dbReference>
<keyword evidence="4" id="KW-1185">Reference proteome</keyword>
<dbReference type="InterPro" id="IPR005232">
    <property type="entry name" value="LarE"/>
</dbReference>
<organism evidence="3 4">
    <name type="scientific">Paractinoplanes bogorensis</name>
    <dbReference type="NCBI Taxonomy" id="1610840"/>
    <lineage>
        <taxon>Bacteria</taxon>
        <taxon>Bacillati</taxon>
        <taxon>Actinomycetota</taxon>
        <taxon>Actinomycetes</taxon>
        <taxon>Micromonosporales</taxon>
        <taxon>Micromonosporaceae</taxon>
        <taxon>Paractinoplanes</taxon>
    </lineage>
</organism>
<dbReference type="InterPro" id="IPR001962">
    <property type="entry name" value="Asn_synthase"/>
</dbReference>
<dbReference type="PANTHER" id="PTHR43169:SF2">
    <property type="entry name" value="NAD_GMP SYNTHASE DOMAIN-CONTAINING PROTEIN"/>
    <property type="match status" value="1"/>
</dbReference>
<proteinExistence type="predicted"/>
<protein>
    <submittedName>
        <fullName evidence="3">ATP-dependent sacrificial sulfur transferase LarE</fullName>
    </submittedName>
</protein>
<dbReference type="InterPro" id="IPR052188">
    <property type="entry name" value="Ni-pincer_cofactor_biosynth"/>
</dbReference>
<keyword evidence="3" id="KW-0808">Transferase</keyword>
<evidence type="ECO:0000313" key="4">
    <source>
        <dbReference type="Proteomes" id="UP001519654"/>
    </source>
</evidence>
<evidence type="ECO:0000313" key="3">
    <source>
        <dbReference type="EMBL" id="MBU2664706.1"/>
    </source>
</evidence>
<comment type="caution">
    <text evidence="3">The sequence shown here is derived from an EMBL/GenBank/DDBJ whole genome shotgun (WGS) entry which is preliminary data.</text>
</comment>
<dbReference type="GO" id="GO:0016740">
    <property type="term" value="F:transferase activity"/>
    <property type="evidence" value="ECO:0007669"/>
    <property type="project" value="UniProtKB-KW"/>
</dbReference>
<dbReference type="InterPro" id="IPR014729">
    <property type="entry name" value="Rossmann-like_a/b/a_fold"/>
</dbReference>
<accession>A0ABS5YMM4</accession>
<dbReference type="EMBL" id="JAHKKG010000004">
    <property type="protein sequence ID" value="MBU2664706.1"/>
    <property type="molecule type" value="Genomic_DNA"/>
</dbReference>
<evidence type="ECO:0000259" key="2">
    <source>
        <dbReference type="Pfam" id="PF00733"/>
    </source>
</evidence>
<dbReference type="CDD" id="cd01990">
    <property type="entry name" value="LarE-like"/>
    <property type="match status" value="1"/>
</dbReference>
<feature type="region of interest" description="Disordered" evidence="1">
    <location>
        <begin position="1"/>
        <end position="27"/>
    </location>
</feature>
<reference evidence="3 4" key="1">
    <citation type="submission" date="2021-06" db="EMBL/GenBank/DDBJ databases">
        <title>Actinoplanes lichenicola sp. nov., and Actinoplanes ovalisporus sp. nov., isolated from lichen in Thailand.</title>
        <authorList>
            <person name="Saeng-In P."/>
            <person name="Kanchanasin P."/>
            <person name="Yuki M."/>
            <person name="Kudo T."/>
            <person name="Ohkuma M."/>
            <person name="Phongsopitanun W."/>
            <person name="Tanasupawat S."/>
        </authorList>
    </citation>
    <scope>NUCLEOTIDE SEQUENCE [LARGE SCALE GENOMIC DNA]</scope>
    <source>
        <strain evidence="3 4">NBRC 110975</strain>
    </source>
</reference>
<gene>
    <name evidence="3" type="primary">larE</name>
    <name evidence="3" type="ORF">KOI35_14480</name>
</gene>
<dbReference type="PANTHER" id="PTHR43169">
    <property type="entry name" value="EXSB FAMILY PROTEIN"/>
    <property type="match status" value="1"/>
</dbReference>
<dbReference type="PIRSF" id="PIRSF006661">
    <property type="entry name" value="PP-lp_UCP006661"/>
    <property type="match status" value="1"/>
</dbReference>
<dbReference type="Pfam" id="PF00733">
    <property type="entry name" value="Asn_synthase"/>
    <property type="match status" value="1"/>
</dbReference>
<sequence length="325" mass="34096">MTSTAPVGRTGRNSPIADAGPQQVATSCHGPRWTAWNSGVTNPDSSDVSAAVAEVTEQIRGVARLGVAFSGGVDSSVLLALAARALGPGRVLAILGVSPSLAADERTAAHAVAAHIGVPVVEVETHEGERDAYRANGPDRCFHCKDELFTVIGTDLAAQHGLDAVAYGENADDVRRHDRPGARAAAAHRVLSPLAAAGLDKAAVRRIARALDLPCADKPAAPCLASRIPHFQIVSPRKLSQVEQAEAALRRLGFGDLRVRHHGEIARVELPAGDLVRAVSEPMREHVRRAVSEAGFRFVTLDLTGIQSGAFTSAFTDPPEDGDRG</sequence>
<name>A0ABS5YMM4_9ACTN</name>
<dbReference type="Proteomes" id="UP001519654">
    <property type="component" value="Unassembled WGS sequence"/>
</dbReference>
<dbReference type="NCBIfam" id="TIGR00268">
    <property type="entry name" value="ATP-dependent sacrificial sulfur transferase LarE"/>
    <property type="match status" value="1"/>
</dbReference>
<evidence type="ECO:0000256" key="1">
    <source>
        <dbReference type="SAM" id="MobiDB-lite"/>
    </source>
</evidence>
<feature type="domain" description="Asparagine synthetase" evidence="2">
    <location>
        <begin position="55"/>
        <end position="129"/>
    </location>
</feature>
<dbReference type="SUPFAM" id="SSF52402">
    <property type="entry name" value="Adenine nucleotide alpha hydrolases-like"/>
    <property type="match status" value="1"/>
</dbReference>